<evidence type="ECO:0000256" key="1">
    <source>
        <dbReference type="ARBA" id="ARBA00001947"/>
    </source>
</evidence>
<evidence type="ECO:0000313" key="7">
    <source>
        <dbReference type="EMBL" id="MER2490543.1"/>
    </source>
</evidence>
<keyword evidence="4" id="KW-0862">Zinc</keyword>
<dbReference type="RefSeq" id="WP_350400318.1">
    <property type="nucleotide sequence ID" value="NZ_JBELOE010000060.1"/>
</dbReference>
<evidence type="ECO:0000256" key="4">
    <source>
        <dbReference type="ARBA" id="ARBA00022833"/>
    </source>
</evidence>
<reference evidence="7 8" key="1">
    <citation type="submission" date="2024-06" db="EMBL/GenBank/DDBJ databases">
        <authorList>
            <person name="Chen R.Y."/>
        </authorList>
    </citation>
    <scope>NUCLEOTIDE SEQUENCE [LARGE SCALE GENOMIC DNA]</scope>
    <source>
        <strain evidence="7 8">D2</strain>
    </source>
</reference>
<dbReference type="Pfam" id="PF02900">
    <property type="entry name" value="LigB"/>
    <property type="match status" value="1"/>
</dbReference>
<keyword evidence="5 7" id="KW-0560">Oxidoreductase</keyword>
<comment type="cofactor">
    <cofactor evidence="1">
        <name>Zn(2+)</name>
        <dbReference type="ChEBI" id="CHEBI:29105"/>
    </cofactor>
</comment>
<dbReference type="GO" id="GO:0051213">
    <property type="term" value="F:dioxygenase activity"/>
    <property type="evidence" value="ECO:0007669"/>
    <property type="project" value="UniProtKB-KW"/>
</dbReference>
<keyword evidence="3" id="KW-0479">Metal-binding</keyword>
<protein>
    <submittedName>
        <fullName evidence="7">Class III extradiol ring-cleavage dioxygenase</fullName>
        <ecNumber evidence="7">1.13.-.-</ecNumber>
    </submittedName>
</protein>
<dbReference type="EC" id="1.13.-.-" evidence="7"/>
<dbReference type="InterPro" id="IPR004183">
    <property type="entry name" value="Xdiol_dOase_suB"/>
</dbReference>
<gene>
    <name evidence="7" type="ORF">ABS311_01415</name>
</gene>
<proteinExistence type="inferred from homology"/>
<keyword evidence="7" id="KW-0223">Dioxygenase</keyword>
<keyword evidence="8" id="KW-1185">Reference proteome</keyword>
<dbReference type="PIRSF" id="PIRSF006157">
    <property type="entry name" value="Doxgns_DODA"/>
    <property type="match status" value="1"/>
</dbReference>
<organism evidence="7 8">
    <name type="scientific">Catenovulum sediminis</name>
    <dbReference type="NCBI Taxonomy" id="1740262"/>
    <lineage>
        <taxon>Bacteria</taxon>
        <taxon>Pseudomonadati</taxon>
        <taxon>Pseudomonadota</taxon>
        <taxon>Gammaproteobacteria</taxon>
        <taxon>Alteromonadales</taxon>
        <taxon>Alteromonadaceae</taxon>
        <taxon>Catenovulum</taxon>
    </lineage>
</organism>
<dbReference type="Proteomes" id="UP001467690">
    <property type="component" value="Unassembled WGS sequence"/>
</dbReference>
<dbReference type="Gene3D" id="3.40.830.10">
    <property type="entry name" value="LigB-like"/>
    <property type="match status" value="1"/>
</dbReference>
<comment type="caution">
    <text evidence="7">The sequence shown here is derived from an EMBL/GenBank/DDBJ whole genome shotgun (WGS) entry which is preliminary data.</text>
</comment>
<evidence type="ECO:0000256" key="5">
    <source>
        <dbReference type="ARBA" id="ARBA00023002"/>
    </source>
</evidence>
<dbReference type="PANTHER" id="PTHR30096">
    <property type="entry name" value="4,5-DOPA DIOXYGENASE EXTRADIOL-LIKE PROTEIN"/>
    <property type="match status" value="1"/>
</dbReference>
<comment type="similarity">
    <text evidence="2">Belongs to the DODA-type extradiol aromatic ring-opening dioxygenase family.</text>
</comment>
<evidence type="ECO:0000256" key="2">
    <source>
        <dbReference type="ARBA" id="ARBA00007581"/>
    </source>
</evidence>
<feature type="domain" description="Extradiol ring-cleavage dioxygenase class III enzyme subunit B" evidence="6">
    <location>
        <begin position="39"/>
        <end position="251"/>
    </location>
</feature>
<sequence>MNTLNANQNKQQGVLFVSHGGGPLPLLGHPSHWDMLDTFRQIKQQLTKPKNILLLSAHWESDCFEIQNNENPALIYDYSGFADEAYQISYPAAGDTELAQQVKSQLDKAGLPTRYNASRGYDHGMFVPLKLLWPEADVPVVQVSLQQHLNPQQHIKLGESLKVLREQGTLIIGSGFSFHNLNVFMRNNNMLTQQADAFHHWLDRRMSSNDWDYQQAKSDLIDWQQAPSAQFNHPREEHLLPLHVCFGAAQTPAEQVFKFTLNNWPARCYLWR</sequence>
<dbReference type="InterPro" id="IPR014436">
    <property type="entry name" value="Extradiol_dOase_DODA"/>
</dbReference>
<accession>A0ABV1RC99</accession>
<evidence type="ECO:0000259" key="6">
    <source>
        <dbReference type="Pfam" id="PF02900"/>
    </source>
</evidence>
<dbReference type="EMBL" id="JBELOE010000060">
    <property type="protein sequence ID" value="MER2490543.1"/>
    <property type="molecule type" value="Genomic_DNA"/>
</dbReference>
<name>A0ABV1RC99_9ALTE</name>
<dbReference type="SUPFAM" id="SSF53213">
    <property type="entry name" value="LigB-like"/>
    <property type="match status" value="1"/>
</dbReference>
<dbReference type="PANTHER" id="PTHR30096:SF0">
    <property type="entry name" value="4,5-DOPA DIOXYGENASE EXTRADIOL-LIKE PROTEIN"/>
    <property type="match status" value="1"/>
</dbReference>
<evidence type="ECO:0000313" key="8">
    <source>
        <dbReference type="Proteomes" id="UP001467690"/>
    </source>
</evidence>
<evidence type="ECO:0000256" key="3">
    <source>
        <dbReference type="ARBA" id="ARBA00022723"/>
    </source>
</evidence>
<dbReference type="CDD" id="cd07363">
    <property type="entry name" value="45_DOPA_Dioxygenase"/>
    <property type="match status" value="1"/>
</dbReference>